<evidence type="ECO:0000256" key="2">
    <source>
        <dbReference type="ARBA" id="ARBA00022723"/>
    </source>
</evidence>
<feature type="zinc finger region" description="C3H1-type" evidence="5">
    <location>
        <begin position="237"/>
        <end position="265"/>
    </location>
</feature>
<keyword evidence="9" id="KW-1185">Reference proteome</keyword>
<evidence type="ECO:0000256" key="5">
    <source>
        <dbReference type="PROSITE-ProRule" id="PRU00723"/>
    </source>
</evidence>
<dbReference type="GeneID" id="90037693"/>
<dbReference type="SMART" id="SM00184">
    <property type="entry name" value="RING"/>
    <property type="match status" value="1"/>
</dbReference>
<reference evidence="8 9" key="1">
    <citation type="submission" date="2024-03" db="EMBL/GenBank/DDBJ databases">
        <title>Genome-scale model development and genomic sequencing of the oleaginous clade Lipomyces.</title>
        <authorList>
            <consortium name="Lawrence Berkeley National Laboratory"/>
            <person name="Czajka J.J."/>
            <person name="Han Y."/>
            <person name="Kim J."/>
            <person name="Mondo S.J."/>
            <person name="Hofstad B.A."/>
            <person name="Robles A."/>
            <person name="Haridas S."/>
            <person name="Riley R."/>
            <person name="LaButti K."/>
            <person name="Pangilinan J."/>
            <person name="Andreopoulos W."/>
            <person name="Lipzen A."/>
            <person name="Yan J."/>
            <person name="Wang M."/>
            <person name="Ng V."/>
            <person name="Grigoriev I.V."/>
            <person name="Spatafora J.W."/>
            <person name="Magnuson J.K."/>
            <person name="Baker S.E."/>
            <person name="Pomraning K.R."/>
        </authorList>
    </citation>
    <scope>NUCLEOTIDE SEQUENCE [LARGE SCALE GENOMIC DNA]</scope>
    <source>
        <strain evidence="8 9">Phaff 52-87</strain>
    </source>
</reference>
<keyword evidence="2 5" id="KW-0479">Metal-binding</keyword>
<gene>
    <name evidence="8" type="ORF">BZA70DRAFT_275633</name>
</gene>
<evidence type="ECO:0000256" key="1">
    <source>
        <dbReference type="ARBA" id="ARBA00022679"/>
    </source>
</evidence>
<keyword evidence="4 5" id="KW-0862">Zinc</keyword>
<evidence type="ECO:0000256" key="4">
    <source>
        <dbReference type="ARBA" id="ARBA00022833"/>
    </source>
</evidence>
<name>A0ABR1F890_9ASCO</name>
<evidence type="ECO:0000313" key="8">
    <source>
        <dbReference type="EMBL" id="KAK7206075.1"/>
    </source>
</evidence>
<dbReference type="InterPro" id="IPR013083">
    <property type="entry name" value="Znf_RING/FYVE/PHD"/>
</dbReference>
<dbReference type="Gene3D" id="3.30.40.10">
    <property type="entry name" value="Zinc/RING finger domain, C3HC4 (zinc finger)"/>
    <property type="match status" value="1"/>
</dbReference>
<dbReference type="InterPro" id="IPR036855">
    <property type="entry name" value="Znf_CCCH_sf"/>
</dbReference>
<dbReference type="InterPro" id="IPR000571">
    <property type="entry name" value="Znf_CCCH"/>
</dbReference>
<dbReference type="PANTHER" id="PTHR11224:SF10">
    <property type="entry name" value="IP09428P-RELATED"/>
    <property type="match status" value="1"/>
</dbReference>
<organism evidence="8 9">
    <name type="scientific">Myxozyma melibiosi</name>
    <dbReference type="NCBI Taxonomy" id="54550"/>
    <lineage>
        <taxon>Eukaryota</taxon>
        <taxon>Fungi</taxon>
        <taxon>Dikarya</taxon>
        <taxon>Ascomycota</taxon>
        <taxon>Saccharomycotina</taxon>
        <taxon>Lipomycetes</taxon>
        <taxon>Lipomycetales</taxon>
        <taxon>Lipomycetaceae</taxon>
        <taxon>Myxozyma</taxon>
    </lineage>
</organism>
<sequence>MSASQLNAVTRVNLPPRKVPCKFYMSGVCRRGSACWFKHGNESKELPSLNATFTQHEERGGEAETEEEGGEAAGAAAEVMIDQSAPESDDTRRKPAEEGQDTCCICLEVPKVYGLLLNCSHVFCVDCVRTWRKQEGMGSIIVRTAAADTTSQPPNAGAARRMSVTSLGTHDERGDFTDGTGANQVLHRSDLSKCCPLCRQLSDFIVPSAQLPVDPSEADKSPERLTKQEIIDNYLTTLKHIPCKHFKRNRICQFGNDCFYSHAIAQTPAPVPDFVKKSLRGESAVPATAAFPKSLRRQRKPVTWEYVFNSTELAAVARRYHQARYSAA</sequence>
<proteinExistence type="predicted"/>
<feature type="zinc finger region" description="C3H1-type" evidence="5">
    <location>
        <begin position="15"/>
        <end position="42"/>
    </location>
</feature>
<dbReference type="Gene3D" id="4.10.1000.10">
    <property type="entry name" value="Zinc finger, CCCH-type"/>
    <property type="match status" value="1"/>
</dbReference>
<evidence type="ECO:0000313" key="9">
    <source>
        <dbReference type="Proteomes" id="UP001498771"/>
    </source>
</evidence>
<comment type="caution">
    <text evidence="8">The sequence shown here is derived from an EMBL/GenBank/DDBJ whole genome shotgun (WGS) entry which is preliminary data.</text>
</comment>
<evidence type="ECO:0000256" key="3">
    <source>
        <dbReference type="ARBA" id="ARBA00022771"/>
    </source>
</evidence>
<keyword evidence="3 5" id="KW-0863">Zinc-finger</keyword>
<dbReference type="SUPFAM" id="SSF90229">
    <property type="entry name" value="CCCH zinc finger"/>
    <property type="match status" value="2"/>
</dbReference>
<dbReference type="InterPro" id="IPR045072">
    <property type="entry name" value="MKRN-like"/>
</dbReference>
<dbReference type="InterPro" id="IPR018957">
    <property type="entry name" value="Znf_C3HC4_RING-type"/>
</dbReference>
<dbReference type="PANTHER" id="PTHR11224">
    <property type="entry name" value="MAKORIN-RELATED"/>
    <property type="match status" value="1"/>
</dbReference>
<dbReference type="EMBL" id="JBBJBU010000003">
    <property type="protein sequence ID" value="KAK7206075.1"/>
    <property type="molecule type" value="Genomic_DNA"/>
</dbReference>
<feature type="domain" description="C3H1-type" evidence="7">
    <location>
        <begin position="237"/>
        <end position="265"/>
    </location>
</feature>
<dbReference type="RefSeq" id="XP_064769108.1">
    <property type="nucleotide sequence ID" value="XM_064912181.1"/>
</dbReference>
<dbReference type="PROSITE" id="PS00518">
    <property type="entry name" value="ZF_RING_1"/>
    <property type="match status" value="1"/>
</dbReference>
<dbReference type="SUPFAM" id="SSF57850">
    <property type="entry name" value="RING/U-box"/>
    <property type="match status" value="1"/>
</dbReference>
<evidence type="ECO:0000259" key="7">
    <source>
        <dbReference type="PROSITE" id="PS50103"/>
    </source>
</evidence>
<dbReference type="PROSITE" id="PS50103">
    <property type="entry name" value="ZF_C3H1"/>
    <property type="match status" value="2"/>
</dbReference>
<dbReference type="Proteomes" id="UP001498771">
    <property type="component" value="Unassembled WGS sequence"/>
</dbReference>
<dbReference type="Pfam" id="PF00097">
    <property type="entry name" value="zf-C3HC4"/>
    <property type="match status" value="1"/>
</dbReference>
<feature type="domain" description="C3H1-type" evidence="7">
    <location>
        <begin position="15"/>
        <end position="42"/>
    </location>
</feature>
<protein>
    <recommendedName>
        <fullName evidence="7">C3H1-type domain-containing protein</fullName>
    </recommendedName>
</protein>
<feature type="region of interest" description="Disordered" evidence="6">
    <location>
        <begin position="55"/>
        <end position="74"/>
    </location>
</feature>
<dbReference type="SMART" id="SM00356">
    <property type="entry name" value="ZnF_C3H1"/>
    <property type="match status" value="2"/>
</dbReference>
<dbReference type="Pfam" id="PF00642">
    <property type="entry name" value="zf-CCCH"/>
    <property type="match status" value="2"/>
</dbReference>
<accession>A0ABR1F890</accession>
<evidence type="ECO:0000256" key="6">
    <source>
        <dbReference type="SAM" id="MobiDB-lite"/>
    </source>
</evidence>
<dbReference type="InterPro" id="IPR001841">
    <property type="entry name" value="Znf_RING"/>
</dbReference>
<keyword evidence="1" id="KW-0808">Transferase</keyword>
<dbReference type="InterPro" id="IPR017907">
    <property type="entry name" value="Znf_RING_CS"/>
</dbReference>